<dbReference type="InterPro" id="IPR013083">
    <property type="entry name" value="Znf_RING/FYVE/PHD"/>
</dbReference>
<feature type="domain" description="C3H1-type" evidence="9">
    <location>
        <begin position="296"/>
        <end position="325"/>
    </location>
</feature>
<dbReference type="Pfam" id="PF14608">
    <property type="entry name" value="zf-CCCH_2"/>
    <property type="match status" value="2"/>
</dbReference>
<sequence>MALRRTDSKRALCTFYQQNQCTKGQNCRFEHTKRPCKYYGHGSCSMGENCRFEHSKSDIGSSEAMKSNNVTTSDSNRIVTGEINGVEFQVEILDPLTIANLARRDYDEETDLSYVEHEAPEAIEPRLESFQMQLDELEEKMVNLAKTNNQIDEDDDQESLVQSKAASEYSDIVPAVPPKQCKFHMQGACRFGNACVYSHAKGLSPDEGQLMEKELHASQDIECNICMDLVLRAGERFGLLPNCYHAFCLKCVREKGKDVLRECPVCKADAPFVVPCNRLVTDPLRKKKIIDDYKANMAQIPCRHFNLGRGKCPFGNKCFYEHRYPNGKLADRTNDSTIKPALGSRMQSS</sequence>
<dbReference type="Proteomes" id="UP000243217">
    <property type="component" value="Unassembled WGS sequence"/>
</dbReference>
<dbReference type="Gene3D" id="2.30.30.1190">
    <property type="match status" value="1"/>
</dbReference>
<feature type="domain" description="RING-type" evidence="8">
    <location>
        <begin position="223"/>
        <end position="267"/>
    </location>
</feature>
<dbReference type="AlphaFoldDB" id="A0A1V9ZFE6"/>
<name>A0A1V9ZFE6_9STRA</name>
<keyword evidence="7" id="KW-0175">Coiled coil</keyword>
<dbReference type="SUPFAM" id="SSF90229">
    <property type="entry name" value="CCCH zinc finger"/>
    <property type="match status" value="3"/>
</dbReference>
<feature type="zinc finger region" description="C3H1-type" evidence="6">
    <location>
        <begin position="175"/>
        <end position="202"/>
    </location>
</feature>
<feature type="domain" description="C3H1-type" evidence="9">
    <location>
        <begin position="35"/>
        <end position="57"/>
    </location>
</feature>
<evidence type="ECO:0000259" key="9">
    <source>
        <dbReference type="PROSITE" id="PS50103"/>
    </source>
</evidence>
<evidence type="ECO:0000256" key="1">
    <source>
        <dbReference type="ARBA" id="ARBA00022679"/>
    </source>
</evidence>
<dbReference type="SMART" id="SM00356">
    <property type="entry name" value="ZnF_C3H1"/>
    <property type="match status" value="4"/>
</dbReference>
<dbReference type="InterPro" id="IPR045072">
    <property type="entry name" value="MKRN-like"/>
</dbReference>
<comment type="caution">
    <text evidence="10">The sequence shown here is derived from an EMBL/GenBank/DDBJ whole genome shotgun (WGS) entry which is preliminary data.</text>
</comment>
<evidence type="ECO:0008006" key="12">
    <source>
        <dbReference type="Google" id="ProtNLM"/>
    </source>
</evidence>
<keyword evidence="1" id="KW-0808">Transferase</keyword>
<protein>
    <recommendedName>
        <fullName evidence="12">RING-type E3 ubiquitin transferase</fullName>
    </recommendedName>
</protein>
<evidence type="ECO:0000256" key="2">
    <source>
        <dbReference type="ARBA" id="ARBA00022723"/>
    </source>
</evidence>
<proteinExistence type="predicted"/>
<dbReference type="PROSITE" id="PS50089">
    <property type="entry name" value="ZF_RING_2"/>
    <property type="match status" value="1"/>
</dbReference>
<feature type="zinc finger region" description="C3H1-type" evidence="6">
    <location>
        <begin position="296"/>
        <end position="325"/>
    </location>
</feature>
<feature type="domain" description="C3H1-type" evidence="9">
    <location>
        <begin position="175"/>
        <end position="202"/>
    </location>
</feature>
<evidence type="ECO:0000256" key="5">
    <source>
        <dbReference type="ARBA" id="ARBA00022833"/>
    </source>
</evidence>
<dbReference type="EMBL" id="JNBS01001954">
    <property type="protein sequence ID" value="OQR96703.1"/>
    <property type="molecule type" value="Genomic_DNA"/>
</dbReference>
<dbReference type="Pfam" id="PF18044">
    <property type="entry name" value="zf-CCCH_4"/>
    <property type="match status" value="1"/>
</dbReference>
<dbReference type="SUPFAM" id="SSF57850">
    <property type="entry name" value="RING/U-box"/>
    <property type="match status" value="1"/>
</dbReference>
<keyword evidence="2 6" id="KW-0479">Metal-binding</keyword>
<dbReference type="PANTHER" id="PTHR11224:SF10">
    <property type="entry name" value="IP09428P-RELATED"/>
    <property type="match status" value="1"/>
</dbReference>
<feature type="zinc finger region" description="C3H1-type" evidence="6">
    <location>
        <begin position="7"/>
        <end position="34"/>
    </location>
</feature>
<reference evidence="10 11" key="1">
    <citation type="journal article" date="2014" name="Genome Biol. Evol.">
        <title>The secreted proteins of Achlya hypogyna and Thraustotheca clavata identify the ancestral oomycete secretome and reveal gene acquisitions by horizontal gene transfer.</title>
        <authorList>
            <person name="Misner I."/>
            <person name="Blouin N."/>
            <person name="Leonard G."/>
            <person name="Richards T.A."/>
            <person name="Lane C.E."/>
        </authorList>
    </citation>
    <scope>NUCLEOTIDE SEQUENCE [LARGE SCALE GENOMIC DNA]</scope>
    <source>
        <strain evidence="10 11">ATCC 34112</strain>
    </source>
</reference>
<keyword evidence="3" id="KW-0677">Repeat</keyword>
<dbReference type="PANTHER" id="PTHR11224">
    <property type="entry name" value="MAKORIN-RELATED"/>
    <property type="match status" value="1"/>
</dbReference>
<evidence type="ECO:0000256" key="4">
    <source>
        <dbReference type="ARBA" id="ARBA00022771"/>
    </source>
</evidence>
<keyword evidence="11" id="KW-1185">Reference proteome</keyword>
<feature type="coiled-coil region" evidence="7">
    <location>
        <begin position="127"/>
        <end position="157"/>
    </location>
</feature>
<feature type="zinc finger region" description="C3H1-type" evidence="6">
    <location>
        <begin position="35"/>
        <end position="57"/>
    </location>
</feature>
<dbReference type="SMART" id="SM00184">
    <property type="entry name" value="RING"/>
    <property type="match status" value="1"/>
</dbReference>
<dbReference type="InterPro" id="IPR001841">
    <property type="entry name" value="Znf_RING"/>
</dbReference>
<dbReference type="PROSITE" id="PS00518">
    <property type="entry name" value="ZF_RING_1"/>
    <property type="match status" value="1"/>
</dbReference>
<organism evidence="10 11">
    <name type="scientific">Thraustotheca clavata</name>
    <dbReference type="NCBI Taxonomy" id="74557"/>
    <lineage>
        <taxon>Eukaryota</taxon>
        <taxon>Sar</taxon>
        <taxon>Stramenopiles</taxon>
        <taxon>Oomycota</taxon>
        <taxon>Saprolegniomycetes</taxon>
        <taxon>Saprolegniales</taxon>
        <taxon>Achlyaceae</taxon>
        <taxon>Thraustotheca</taxon>
    </lineage>
</organism>
<dbReference type="GO" id="GO:0061630">
    <property type="term" value="F:ubiquitin protein ligase activity"/>
    <property type="evidence" value="ECO:0007669"/>
    <property type="project" value="InterPro"/>
</dbReference>
<dbReference type="Pfam" id="PF00642">
    <property type="entry name" value="zf-CCCH"/>
    <property type="match status" value="1"/>
</dbReference>
<dbReference type="GO" id="GO:0008270">
    <property type="term" value="F:zinc ion binding"/>
    <property type="evidence" value="ECO:0007669"/>
    <property type="project" value="UniProtKB-KW"/>
</dbReference>
<evidence type="ECO:0000256" key="7">
    <source>
        <dbReference type="SAM" id="Coils"/>
    </source>
</evidence>
<dbReference type="GO" id="GO:0000209">
    <property type="term" value="P:protein polyubiquitination"/>
    <property type="evidence" value="ECO:0007669"/>
    <property type="project" value="InterPro"/>
</dbReference>
<dbReference type="InterPro" id="IPR017907">
    <property type="entry name" value="Znf_RING_CS"/>
</dbReference>
<dbReference type="OrthoDB" id="250836at2759"/>
<evidence type="ECO:0000259" key="8">
    <source>
        <dbReference type="PROSITE" id="PS50089"/>
    </source>
</evidence>
<dbReference type="PROSITE" id="PS50103">
    <property type="entry name" value="ZF_C3H1"/>
    <property type="match status" value="4"/>
</dbReference>
<evidence type="ECO:0000313" key="11">
    <source>
        <dbReference type="Proteomes" id="UP000243217"/>
    </source>
</evidence>
<keyword evidence="5 6" id="KW-0862">Zinc</keyword>
<accession>A0A1V9ZFE6</accession>
<dbReference type="Gene3D" id="3.30.40.10">
    <property type="entry name" value="Zinc/RING finger domain, C3HC4 (zinc finger)"/>
    <property type="match status" value="1"/>
</dbReference>
<dbReference type="InterPro" id="IPR000571">
    <property type="entry name" value="Znf_CCCH"/>
</dbReference>
<gene>
    <name evidence="10" type="ORF">THRCLA_07193</name>
</gene>
<dbReference type="STRING" id="74557.A0A1V9ZFE6"/>
<dbReference type="Pfam" id="PF14634">
    <property type="entry name" value="zf-RING_5"/>
    <property type="match status" value="1"/>
</dbReference>
<dbReference type="InterPro" id="IPR041367">
    <property type="entry name" value="Znf-CCCH_4"/>
</dbReference>
<keyword evidence="4 6" id="KW-0863">Zinc-finger</keyword>
<dbReference type="InterPro" id="IPR036855">
    <property type="entry name" value="Znf_CCCH_sf"/>
</dbReference>
<evidence type="ECO:0000313" key="10">
    <source>
        <dbReference type="EMBL" id="OQR96703.1"/>
    </source>
</evidence>
<evidence type="ECO:0000256" key="6">
    <source>
        <dbReference type="PROSITE-ProRule" id="PRU00723"/>
    </source>
</evidence>
<feature type="domain" description="C3H1-type" evidence="9">
    <location>
        <begin position="7"/>
        <end position="34"/>
    </location>
</feature>
<dbReference type="Gene3D" id="4.10.1000.10">
    <property type="entry name" value="Zinc finger, CCCH-type"/>
    <property type="match status" value="1"/>
</dbReference>
<evidence type="ECO:0000256" key="3">
    <source>
        <dbReference type="ARBA" id="ARBA00022737"/>
    </source>
</evidence>